<dbReference type="Proteomes" id="UP000664167">
    <property type="component" value="Unassembled WGS sequence"/>
</dbReference>
<keyword evidence="2" id="KW-1185">Reference proteome</keyword>
<evidence type="ECO:0000313" key="1">
    <source>
        <dbReference type="EMBL" id="MBO0513610.1"/>
    </source>
</evidence>
<comment type="caution">
    <text evidence="1">The sequence shown here is derived from an EMBL/GenBank/DDBJ whole genome shotgun (WGS) entry which is preliminary data.</text>
</comment>
<name>A0A939F774_9ACTN</name>
<dbReference type="EMBL" id="JAFLRJ010000157">
    <property type="protein sequence ID" value="MBO0513610.1"/>
    <property type="molecule type" value="Genomic_DNA"/>
</dbReference>
<reference evidence="1" key="1">
    <citation type="submission" date="2021-03" db="EMBL/GenBank/DDBJ databases">
        <title>Streptomyces poriferae sp. nov., a novel marine sponge-derived Actinobacteria species with anti-MRSA activity.</title>
        <authorList>
            <person name="Sandoval-Powers M."/>
            <person name="Kralova S."/>
            <person name="Nguyen G.-S."/>
            <person name="Fawwal D."/>
            <person name="Degnes K."/>
            <person name="Klinkenberg G."/>
            <person name="Sletta H."/>
            <person name="Wentzel A."/>
            <person name="Liles M.R."/>
        </authorList>
    </citation>
    <scope>NUCLEOTIDE SEQUENCE</scope>
    <source>
        <strain evidence="1">DSM 41794</strain>
    </source>
</reference>
<evidence type="ECO:0000313" key="2">
    <source>
        <dbReference type="Proteomes" id="UP000664167"/>
    </source>
</evidence>
<organism evidence="1 2">
    <name type="scientific">Streptomyces beijiangensis</name>
    <dbReference type="NCBI Taxonomy" id="163361"/>
    <lineage>
        <taxon>Bacteria</taxon>
        <taxon>Bacillati</taxon>
        <taxon>Actinomycetota</taxon>
        <taxon>Actinomycetes</taxon>
        <taxon>Kitasatosporales</taxon>
        <taxon>Streptomycetaceae</taxon>
        <taxon>Streptomyces</taxon>
    </lineage>
</organism>
<gene>
    <name evidence="1" type="ORF">J0695_17640</name>
</gene>
<accession>A0A939F774</accession>
<proteinExistence type="predicted"/>
<dbReference type="AlphaFoldDB" id="A0A939F774"/>
<sequence>MAVAVLLAGGCGIRSTDVVEVGAPATAQIGTPGREGPTLYFQGPDGLMPVVRPYGEEVGPGKVFAMLMAGPTAAERVAGLRTELPSFQGFSELMRSQGGVLIRLHGPVRGLSAVARQQLVCTAAHFGGKSGITTVRINGTDGDIGAESCLV</sequence>
<dbReference type="RefSeq" id="WP_206963029.1">
    <property type="nucleotide sequence ID" value="NZ_BAAAJJ010000015.1"/>
</dbReference>
<protein>
    <submittedName>
        <fullName evidence="1">Uncharacterized protein</fullName>
    </submittedName>
</protein>